<keyword evidence="8" id="KW-0012">Acyltransferase</keyword>
<keyword evidence="7 9" id="KW-0275">Fatty acid biosynthesis</keyword>
<keyword evidence="3 9" id="KW-0444">Lipid biosynthesis</keyword>
<dbReference type="InterPro" id="IPR016039">
    <property type="entry name" value="Thiolase-like"/>
</dbReference>
<dbReference type="InterPro" id="IPR014031">
    <property type="entry name" value="Ketoacyl_synth_C"/>
</dbReference>
<dbReference type="FunFam" id="3.40.47.10:FF:000015">
    <property type="entry name" value="3-oxoacyl-[acyl-carrier-protein] synthase, mitochondrial"/>
    <property type="match status" value="1"/>
</dbReference>
<dbReference type="InterPro" id="IPR000794">
    <property type="entry name" value="Beta-ketoacyl_synthase"/>
</dbReference>
<protein>
    <recommendedName>
        <fullName evidence="9">3-oxoacyl-[acyl-carrier-protein] synthase</fullName>
    </recommendedName>
</protein>
<comment type="pathway">
    <text evidence="1">Lipid metabolism; fatty acid biosynthesis.</text>
</comment>
<evidence type="ECO:0000313" key="13">
    <source>
        <dbReference type="EMBL" id="KAI8581788.1"/>
    </source>
</evidence>
<dbReference type="InterPro" id="IPR014030">
    <property type="entry name" value="Ketoacyl_synth_N"/>
</dbReference>
<organism evidence="13 14">
    <name type="scientific">Umbelopsis ramanniana AG</name>
    <dbReference type="NCBI Taxonomy" id="1314678"/>
    <lineage>
        <taxon>Eukaryota</taxon>
        <taxon>Fungi</taxon>
        <taxon>Fungi incertae sedis</taxon>
        <taxon>Mucoromycota</taxon>
        <taxon>Mucoromycotina</taxon>
        <taxon>Umbelopsidomycetes</taxon>
        <taxon>Umbelopsidales</taxon>
        <taxon>Umbelopsidaceae</taxon>
        <taxon>Umbelopsis</taxon>
    </lineage>
</organism>
<evidence type="ECO:0000256" key="11">
    <source>
        <dbReference type="RuleBase" id="RU003694"/>
    </source>
</evidence>
<dbReference type="InterPro" id="IPR020841">
    <property type="entry name" value="PKS_Beta-ketoAc_synthase_dom"/>
</dbReference>
<sequence length="423" mass="44663">MRRVVVTGLGLVTPLGTGVKAVWENIINSKCGIVSLKDRPGFSELPVNIGAAVKEGPLSEGGFTASEWLDRGDDRTTALFTRYAISSAKQALQDAGWSPQTEEEKERTGVCLGSGMGSLDDLYTTSTVYSTSGYKKVSPMFVPKILINMAAGHLTMKFGFKGPNHAASTACTTGAHSIGDAMRFIQFNDADVMIAGGSEACIHPLAIAGFCKAKSLAATYNENPEESSRPFDKDRSGFVIGEGSGVVVLEEYEHAKRRGANIYAEIKGYGLSGDAHHMTAPPENGQGAALAMKRALGHAKLTAADIDYVNAHATSTPQGDVAENRAIKSIFDGHWDNISVSSTKGATGHLLGAAGAVEAIFTILALKNNVLPPTLNLHGFSNDEFNLNYVPLVAQEGKEIRAALTNSFGFGGTNASLCFAKVE</sequence>
<dbReference type="CDD" id="cd00834">
    <property type="entry name" value="KAS_I_II"/>
    <property type="match status" value="1"/>
</dbReference>
<evidence type="ECO:0000256" key="2">
    <source>
        <dbReference type="ARBA" id="ARBA00008467"/>
    </source>
</evidence>
<dbReference type="GO" id="GO:0005739">
    <property type="term" value="C:mitochondrion"/>
    <property type="evidence" value="ECO:0007669"/>
    <property type="project" value="TreeGrafter"/>
</dbReference>
<dbReference type="AlphaFoldDB" id="A0AAD5EDA7"/>
<evidence type="ECO:0000256" key="5">
    <source>
        <dbReference type="ARBA" id="ARBA00022832"/>
    </source>
</evidence>
<dbReference type="EMBL" id="MU620904">
    <property type="protein sequence ID" value="KAI8581788.1"/>
    <property type="molecule type" value="Genomic_DNA"/>
</dbReference>
<dbReference type="Pfam" id="PF00109">
    <property type="entry name" value="ketoacyl-synt"/>
    <property type="match status" value="1"/>
</dbReference>
<dbReference type="GO" id="GO:0004315">
    <property type="term" value="F:3-oxoacyl-[acyl-carrier-protein] synthase activity"/>
    <property type="evidence" value="ECO:0007669"/>
    <property type="project" value="InterPro"/>
</dbReference>
<comment type="caution">
    <text evidence="13">The sequence shown here is derived from an EMBL/GenBank/DDBJ whole genome shotgun (WGS) entry which is preliminary data.</text>
</comment>
<dbReference type="PIRSF" id="PIRSF000447">
    <property type="entry name" value="KAS_II"/>
    <property type="match status" value="1"/>
</dbReference>
<keyword evidence="14" id="KW-1185">Reference proteome</keyword>
<evidence type="ECO:0000256" key="10">
    <source>
        <dbReference type="PIRSR" id="PIRSR000447-1"/>
    </source>
</evidence>
<evidence type="ECO:0000256" key="4">
    <source>
        <dbReference type="ARBA" id="ARBA00022679"/>
    </source>
</evidence>
<dbReference type="RefSeq" id="XP_051446792.1">
    <property type="nucleotide sequence ID" value="XM_051587376.1"/>
</dbReference>
<dbReference type="Proteomes" id="UP001206595">
    <property type="component" value="Unassembled WGS sequence"/>
</dbReference>
<dbReference type="SMART" id="SM00825">
    <property type="entry name" value="PKS_KS"/>
    <property type="match status" value="1"/>
</dbReference>
<evidence type="ECO:0000256" key="6">
    <source>
        <dbReference type="ARBA" id="ARBA00023098"/>
    </source>
</evidence>
<dbReference type="NCBIfam" id="NF005589">
    <property type="entry name" value="PRK07314.1"/>
    <property type="match status" value="1"/>
</dbReference>
<evidence type="ECO:0000256" key="7">
    <source>
        <dbReference type="ARBA" id="ARBA00023160"/>
    </source>
</evidence>
<dbReference type="PROSITE" id="PS52004">
    <property type="entry name" value="KS3_2"/>
    <property type="match status" value="1"/>
</dbReference>
<dbReference type="Gene3D" id="3.40.47.10">
    <property type="match status" value="1"/>
</dbReference>
<evidence type="ECO:0000256" key="9">
    <source>
        <dbReference type="PIRNR" id="PIRNR000447"/>
    </source>
</evidence>
<proteinExistence type="inferred from homology"/>
<accession>A0AAD5EDA7</accession>
<gene>
    <name evidence="13" type="ORF">K450DRAFT_231189</name>
</gene>
<evidence type="ECO:0000256" key="8">
    <source>
        <dbReference type="ARBA" id="ARBA00023315"/>
    </source>
</evidence>
<dbReference type="PANTHER" id="PTHR11712">
    <property type="entry name" value="POLYKETIDE SYNTHASE-RELATED"/>
    <property type="match status" value="1"/>
</dbReference>
<dbReference type="InterPro" id="IPR018201">
    <property type="entry name" value="Ketoacyl_synth_AS"/>
</dbReference>
<dbReference type="GeneID" id="75912721"/>
<evidence type="ECO:0000259" key="12">
    <source>
        <dbReference type="PROSITE" id="PS52004"/>
    </source>
</evidence>
<dbReference type="GO" id="GO:0006633">
    <property type="term" value="P:fatty acid biosynthetic process"/>
    <property type="evidence" value="ECO:0007669"/>
    <property type="project" value="UniProtKB-KW"/>
</dbReference>
<dbReference type="Pfam" id="PF02801">
    <property type="entry name" value="Ketoacyl-synt_C"/>
    <property type="match status" value="1"/>
</dbReference>
<comment type="similarity">
    <text evidence="2 9 11">Belongs to the thiolase-like superfamily. Beta-ketoacyl-ACP synthases family.</text>
</comment>
<dbReference type="InterPro" id="IPR017568">
    <property type="entry name" value="3-oxoacyl-ACP_synth-2"/>
</dbReference>
<name>A0AAD5EDA7_UMBRA</name>
<dbReference type="NCBIfam" id="TIGR03150">
    <property type="entry name" value="fabF"/>
    <property type="match status" value="1"/>
</dbReference>
<reference evidence="13" key="1">
    <citation type="submission" date="2021-06" db="EMBL/GenBank/DDBJ databases">
        <authorList>
            <consortium name="DOE Joint Genome Institute"/>
            <person name="Mondo S.J."/>
            <person name="Amses K.R."/>
            <person name="Simmons D.R."/>
            <person name="Longcore J.E."/>
            <person name="Seto K."/>
            <person name="Alves G.H."/>
            <person name="Bonds A.E."/>
            <person name="Quandt C.A."/>
            <person name="Davis W.J."/>
            <person name="Chang Y."/>
            <person name="Letcher P.M."/>
            <person name="Powell M.J."/>
            <person name="Kuo A."/>
            <person name="Labutti K."/>
            <person name="Pangilinan J."/>
            <person name="Andreopoulos W."/>
            <person name="Tritt A."/>
            <person name="Riley R."/>
            <person name="Hundley H."/>
            <person name="Johnson J."/>
            <person name="Lipzen A."/>
            <person name="Barry K."/>
            <person name="Berbee M.L."/>
            <person name="Buchler N.E."/>
            <person name="Grigoriev I.V."/>
            <person name="Spatafora J.W."/>
            <person name="Stajich J.E."/>
            <person name="James T.Y."/>
        </authorList>
    </citation>
    <scope>NUCLEOTIDE SEQUENCE</scope>
    <source>
        <strain evidence="13">AG</strain>
    </source>
</reference>
<reference evidence="13" key="2">
    <citation type="journal article" date="2022" name="Proc. Natl. Acad. Sci. U.S.A.">
        <title>Diploid-dominant life cycles characterize the early evolution of Fungi.</title>
        <authorList>
            <person name="Amses K.R."/>
            <person name="Simmons D.R."/>
            <person name="Longcore J.E."/>
            <person name="Mondo S.J."/>
            <person name="Seto K."/>
            <person name="Jeronimo G.H."/>
            <person name="Bonds A.E."/>
            <person name="Quandt C.A."/>
            <person name="Davis W.J."/>
            <person name="Chang Y."/>
            <person name="Federici B.A."/>
            <person name="Kuo A."/>
            <person name="LaButti K."/>
            <person name="Pangilinan J."/>
            <person name="Andreopoulos W."/>
            <person name="Tritt A."/>
            <person name="Riley R."/>
            <person name="Hundley H."/>
            <person name="Johnson J."/>
            <person name="Lipzen A."/>
            <person name="Barry K."/>
            <person name="Lang B.F."/>
            <person name="Cuomo C.A."/>
            <person name="Buchler N.E."/>
            <person name="Grigoriev I.V."/>
            <person name="Spatafora J.W."/>
            <person name="Stajich J.E."/>
            <person name="James T.Y."/>
        </authorList>
    </citation>
    <scope>NUCLEOTIDE SEQUENCE</scope>
    <source>
        <strain evidence="13">AG</strain>
    </source>
</reference>
<dbReference type="PROSITE" id="PS00606">
    <property type="entry name" value="KS3_1"/>
    <property type="match status" value="1"/>
</dbReference>
<evidence type="ECO:0000313" key="14">
    <source>
        <dbReference type="Proteomes" id="UP001206595"/>
    </source>
</evidence>
<feature type="active site" description="For beta-ketoacyl synthase activity" evidence="10">
    <location>
        <position position="171"/>
    </location>
</feature>
<dbReference type="PANTHER" id="PTHR11712:SF336">
    <property type="entry name" value="3-OXOACYL-[ACYL-CARRIER-PROTEIN] SYNTHASE, MITOCHONDRIAL"/>
    <property type="match status" value="1"/>
</dbReference>
<feature type="domain" description="Ketosynthase family 3 (KS3)" evidence="12">
    <location>
        <begin position="1"/>
        <end position="421"/>
    </location>
</feature>
<dbReference type="FunFam" id="3.40.47.10:FF:000024">
    <property type="entry name" value="3-oxoacyl-[acyl-carrier-protein] synthase, mitochondrial"/>
    <property type="match status" value="1"/>
</dbReference>
<keyword evidence="4 9" id="KW-0808">Transferase</keyword>
<dbReference type="SUPFAM" id="SSF53901">
    <property type="entry name" value="Thiolase-like"/>
    <property type="match status" value="2"/>
</dbReference>
<evidence type="ECO:0000256" key="1">
    <source>
        <dbReference type="ARBA" id="ARBA00005194"/>
    </source>
</evidence>
<keyword evidence="5" id="KW-0276">Fatty acid metabolism</keyword>
<evidence type="ECO:0000256" key="3">
    <source>
        <dbReference type="ARBA" id="ARBA00022516"/>
    </source>
</evidence>
<keyword evidence="6" id="KW-0443">Lipid metabolism</keyword>